<evidence type="ECO:0000256" key="1">
    <source>
        <dbReference type="SAM" id="MobiDB-lite"/>
    </source>
</evidence>
<reference evidence="2" key="1">
    <citation type="submission" date="2022-11" db="EMBL/GenBank/DDBJ databases">
        <title>Centuries of genome instability and evolution in soft-shell clam transmissible cancer (bioRxiv).</title>
        <authorList>
            <person name="Hart S.F.M."/>
            <person name="Yonemitsu M.A."/>
            <person name="Giersch R.M."/>
            <person name="Beal B.F."/>
            <person name="Arriagada G."/>
            <person name="Davis B.W."/>
            <person name="Ostrander E.A."/>
            <person name="Goff S.P."/>
            <person name="Metzger M.J."/>
        </authorList>
    </citation>
    <scope>NUCLEOTIDE SEQUENCE</scope>
    <source>
        <strain evidence="2">MELC-2E11</strain>
        <tissue evidence="2">Siphon/mantle</tissue>
    </source>
</reference>
<sequence>HRVDELAGESVCRLKEKYPALQEPPEELKSQAQLTARTAVRWVMKTVPGRLLMGGLDLAIDAGEGVMRQLLPRDKSPRKLPGTRAAVKRQPLKSEPKYASEDSGACEGDGSARTSDKALQTRVVRRPQPRGLRGKALEVIEFLVSRLKYVRRYVGGKRRRPARASRFVDLGKGTGGLGEAERKRKHDDIVSDPGSASEEDLHNFDFNNYNSDDDPDYQASQPSKAQPEDDICLKPQWQKQ</sequence>
<evidence type="ECO:0000313" key="3">
    <source>
        <dbReference type="Proteomes" id="UP001164746"/>
    </source>
</evidence>
<feature type="region of interest" description="Disordered" evidence="1">
    <location>
        <begin position="74"/>
        <end position="127"/>
    </location>
</feature>
<feature type="region of interest" description="Disordered" evidence="1">
    <location>
        <begin position="165"/>
        <end position="240"/>
    </location>
</feature>
<feature type="compositionally biased region" description="Basic and acidic residues" evidence="1">
    <location>
        <begin position="179"/>
        <end position="189"/>
    </location>
</feature>
<dbReference type="Proteomes" id="UP001164746">
    <property type="component" value="Chromosome 3"/>
</dbReference>
<evidence type="ECO:0000313" key="2">
    <source>
        <dbReference type="EMBL" id="WAR00843.1"/>
    </source>
</evidence>
<name>A0ABY7DT10_MYAAR</name>
<dbReference type="EMBL" id="CP111014">
    <property type="protein sequence ID" value="WAR00843.1"/>
    <property type="molecule type" value="Genomic_DNA"/>
</dbReference>
<gene>
    <name evidence="2" type="ORF">MAR_025215</name>
</gene>
<proteinExistence type="predicted"/>
<feature type="non-terminal residue" evidence="2">
    <location>
        <position position="1"/>
    </location>
</feature>
<organism evidence="2 3">
    <name type="scientific">Mya arenaria</name>
    <name type="common">Soft-shell clam</name>
    <dbReference type="NCBI Taxonomy" id="6604"/>
    <lineage>
        <taxon>Eukaryota</taxon>
        <taxon>Metazoa</taxon>
        <taxon>Spiralia</taxon>
        <taxon>Lophotrochozoa</taxon>
        <taxon>Mollusca</taxon>
        <taxon>Bivalvia</taxon>
        <taxon>Autobranchia</taxon>
        <taxon>Heteroconchia</taxon>
        <taxon>Euheterodonta</taxon>
        <taxon>Imparidentia</taxon>
        <taxon>Neoheterodontei</taxon>
        <taxon>Myida</taxon>
        <taxon>Myoidea</taxon>
        <taxon>Myidae</taxon>
        <taxon>Mya</taxon>
    </lineage>
</organism>
<keyword evidence="3" id="KW-1185">Reference proteome</keyword>
<protein>
    <submittedName>
        <fullName evidence="2">Uncharacterized protein</fullName>
    </submittedName>
</protein>
<accession>A0ABY7DT10</accession>